<keyword evidence="8" id="KW-0460">Magnesium</keyword>
<dbReference type="SUPFAM" id="SSF53623">
    <property type="entry name" value="MurD-like peptide ligases, catalytic domain"/>
    <property type="match status" value="1"/>
</dbReference>
<protein>
    <submittedName>
        <fullName evidence="12">Dihydrofolate synthase @ Folylpolyglutamate synthase</fullName>
        <ecNumber evidence="12">6.3.2.12</ecNumber>
        <ecNumber evidence="12">6.3.2.17</ecNumber>
    </submittedName>
</protein>
<evidence type="ECO:0000259" key="10">
    <source>
        <dbReference type="Pfam" id="PF02875"/>
    </source>
</evidence>
<reference evidence="12" key="1">
    <citation type="submission" date="2018-06" db="EMBL/GenBank/DDBJ databases">
        <authorList>
            <person name="Zhirakovskaya E."/>
        </authorList>
    </citation>
    <scope>NUCLEOTIDE SEQUENCE</scope>
</reference>
<keyword evidence="4 12" id="KW-0436">Ligase</keyword>
<dbReference type="EC" id="6.3.2.12" evidence="12"/>
<evidence type="ECO:0000259" key="11">
    <source>
        <dbReference type="Pfam" id="PF08245"/>
    </source>
</evidence>
<dbReference type="SUPFAM" id="SSF53244">
    <property type="entry name" value="MurD-like peptide ligases, peptide-binding domain"/>
    <property type="match status" value="1"/>
</dbReference>
<organism evidence="12">
    <name type="scientific">hydrothermal vent metagenome</name>
    <dbReference type="NCBI Taxonomy" id="652676"/>
    <lineage>
        <taxon>unclassified sequences</taxon>
        <taxon>metagenomes</taxon>
        <taxon>ecological metagenomes</taxon>
    </lineage>
</organism>
<dbReference type="GO" id="GO:0008841">
    <property type="term" value="F:dihydrofolate synthase activity"/>
    <property type="evidence" value="ECO:0007669"/>
    <property type="project" value="UniProtKB-EC"/>
</dbReference>
<evidence type="ECO:0000256" key="5">
    <source>
        <dbReference type="ARBA" id="ARBA00022723"/>
    </source>
</evidence>
<dbReference type="Pfam" id="PF02875">
    <property type="entry name" value="Mur_ligase_C"/>
    <property type="match status" value="1"/>
</dbReference>
<dbReference type="Gene3D" id="3.90.190.20">
    <property type="entry name" value="Mur ligase, C-terminal domain"/>
    <property type="match status" value="1"/>
</dbReference>
<keyword evidence="7" id="KW-0067">ATP-binding</keyword>
<dbReference type="InterPro" id="IPR004101">
    <property type="entry name" value="Mur_ligase_C"/>
</dbReference>
<comment type="cofactor">
    <cofactor evidence="1">
        <name>Mg(2+)</name>
        <dbReference type="ChEBI" id="CHEBI:18420"/>
    </cofactor>
</comment>
<dbReference type="InterPro" id="IPR013221">
    <property type="entry name" value="Mur_ligase_cen"/>
</dbReference>
<keyword evidence="6" id="KW-0547">Nucleotide-binding</keyword>
<dbReference type="NCBIfam" id="TIGR01499">
    <property type="entry name" value="folC"/>
    <property type="match status" value="1"/>
</dbReference>
<dbReference type="EC" id="6.3.2.17" evidence="12"/>
<dbReference type="EMBL" id="UOFO01000036">
    <property type="protein sequence ID" value="VAW84218.1"/>
    <property type="molecule type" value="Genomic_DNA"/>
</dbReference>
<dbReference type="GO" id="GO:0005524">
    <property type="term" value="F:ATP binding"/>
    <property type="evidence" value="ECO:0007669"/>
    <property type="project" value="UniProtKB-KW"/>
</dbReference>
<evidence type="ECO:0000256" key="6">
    <source>
        <dbReference type="ARBA" id="ARBA00022741"/>
    </source>
</evidence>
<dbReference type="GO" id="GO:0046872">
    <property type="term" value="F:metal ion binding"/>
    <property type="evidence" value="ECO:0007669"/>
    <property type="project" value="UniProtKB-KW"/>
</dbReference>
<dbReference type="InterPro" id="IPR036615">
    <property type="entry name" value="Mur_ligase_C_dom_sf"/>
</dbReference>
<keyword evidence="9" id="KW-0289">Folate biosynthesis</keyword>
<dbReference type="PIRSF" id="PIRSF001563">
    <property type="entry name" value="Folylpolyglu_synth"/>
    <property type="match status" value="1"/>
</dbReference>
<comment type="subunit">
    <text evidence="3">Monomer.</text>
</comment>
<dbReference type="FunFam" id="3.40.1190.10:FF:000004">
    <property type="entry name" value="Dihydrofolate synthase/folylpolyglutamate synthase"/>
    <property type="match status" value="1"/>
</dbReference>
<dbReference type="Gene3D" id="3.40.1190.10">
    <property type="entry name" value="Mur-like, catalytic domain"/>
    <property type="match status" value="1"/>
</dbReference>
<evidence type="ECO:0000256" key="1">
    <source>
        <dbReference type="ARBA" id="ARBA00001946"/>
    </source>
</evidence>
<dbReference type="NCBIfam" id="NF008101">
    <property type="entry name" value="PRK10846.1"/>
    <property type="match status" value="1"/>
</dbReference>
<dbReference type="GO" id="GO:0046656">
    <property type="term" value="P:folic acid biosynthetic process"/>
    <property type="evidence" value="ECO:0007669"/>
    <property type="project" value="UniProtKB-KW"/>
</dbReference>
<evidence type="ECO:0000313" key="12">
    <source>
        <dbReference type="EMBL" id="VAW84218.1"/>
    </source>
</evidence>
<feature type="domain" description="Mur ligase C-terminal" evidence="10">
    <location>
        <begin position="290"/>
        <end position="411"/>
    </location>
</feature>
<feature type="domain" description="Mur ligase central" evidence="11">
    <location>
        <begin position="49"/>
        <end position="191"/>
    </location>
</feature>
<comment type="similarity">
    <text evidence="2">Belongs to the folylpolyglutamate synthase family.</text>
</comment>
<gene>
    <name evidence="12" type="ORF">MNBD_GAMMA16-1488</name>
</gene>
<accession>A0A3B0YTJ5</accession>
<evidence type="ECO:0000256" key="7">
    <source>
        <dbReference type="ARBA" id="ARBA00022840"/>
    </source>
</evidence>
<sequence length="427" mass="46726">MNTKKFSLDEWLAYQFNIHSQSIDLGLERVAVVAQRMGIEDMPCPVITVAGTNGKGSTIAFLQSIYTAAGYQVGTYTSPHMLRYNERICIAGRECSDDILCESFTRIERARAEVPLSYFEFGTLAALDLFMRATALDVVLLEVGLGGRLDAVNIIDPDVAVVTSISLDHTDWLGEDIESIGYEKAGIFRTNVPAIFGNRNLPRSIADHARSLSAPLYVLGQQFDYQCEKSSWSWQSQKQSAKTLPPPGLFGPVQYQNAATALMVVELLESQLKVTSEEQSQGLGKASLTGRYQHVPGAIETLLDIAHNEDSAKQLAHSLSTTFCKGKTHLVLGMLADKDIARVVENLSEVVDYWYLCGLHVDRGALIARLKTDFTAVLPKTKAQTFNDVTAAYAAAETAADSLDRIVVCGSSYTVAAFLTEHGNRIN</sequence>
<evidence type="ECO:0000256" key="3">
    <source>
        <dbReference type="ARBA" id="ARBA00011245"/>
    </source>
</evidence>
<dbReference type="InterPro" id="IPR001645">
    <property type="entry name" value="Folylpolyglutamate_synth"/>
</dbReference>
<dbReference type="GO" id="GO:0005737">
    <property type="term" value="C:cytoplasm"/>
    <property type="evidence" value="ECO:0007669"/>
    <property type="project" value="TreeGrafter"/>
</dbReference>
<keyword evidence="5" id="KW-0479">Metal-binding</keyword>
<dbReference type="InterPro" id="IPR036565">
    <property type="entry name" value="Mur-like_cat_sf"/>
</dbReference>
<evidence type="ECO:0000256" key="4">
    <source>
        <dbReference type="ARBA" id="ARBA00022598"/>
    </source>
</evidence>
<dbReference type="AlphaFoldDB" id="A0A3B0YTJ5"/>
<dbReference type="GO" id="GO:0004326">
    <property type="term" value="F:tetrahydrofolylpolyglutamate synthase activity"/>
    <property type="evidence" value="ECO:0007669"/>
    <property type="project" value="UniProtKB-EC"/>
</dbReference>
<dbReference type="Pfam" id="PF08245">
    <property type="entry name" value="Mur_ligase_M"/>
    <property type="match status" value="1"/>
</dbReference>
<evidence type="ECO:0000256" key="8">
    <source>
        <dbReference type="ARBA" id="ARBA00022842"/>
    </source>
</evidence>
<name>A0A3B0YTJ5_9ZZZZ</name>
<dbReference type="PANTHER" id="PTHR11136">
    <property type="entry name" value="FOLYLPOLYGLUTAMATE SYNTHASE-RELATED"/>
    <property type="match status" value="1"/>
</dbReference>
<dbReference type="PANTHER" id="PTHR11136:SF0">
    <property type="entry name" value="DIHYDROFOLATE SYNTHETASE-RELATED"/>
    <property type="match status" value="1"/>
</dbReference>
<evidence type="ECO:0000256" key="9">
    <source>
        <dbReference type="ARBA" id="ARBA00022909"/>
    </source>
</evidence>
<proteinExistence type="inferred from homology"/>
<evidence type="ECO:0000256" key="2">
    <source>
        <dbReference type="ARBA" id="ARBA00008276"/>
    </source>
</evidence>